<dbReference type="InterPro" id="IPR018485">
    <property type="entry name" value="FGGY_C"/>
</dbReference>
<dbReference type="Gene3D" id="3.30.420.40">
    <property type="match status" value="2"/>
</dbReference>
<keyword evidence="6" id="KW-0418">Kinase</keyword>
<dbReference type="InterPro" id="IPR018484">
    <property type="entry name" value="FGGY_N"/>
</dbReference>
<feature type="domain" description="Carbohydrate kinase FGGY C-terminal" evidence="13">
    <location>
        <begin position="353"/>
        <end position="540"/>
    </location>
</feature>
<dbReference type="GO" id="GO:0005829">
    <property type="term" value="C:cytosol"/>
    <property type="evidence" value="ECO:0007669"/>
    <property type="project" value="TreeGrafter"/>
</dbReference>
<dbReference type="GO" id="GO:0006072">
    <property type="term" value="P:glycerol-3-phosphate metabolic process"/>
    <property type="evidence" value="ECO:0007669"/>
    <property type="project" value="InterPro"/>
</dbReference>
<reference evidence="14" key="1">
    <citation type="journal article" date="2015" name="Nature">
        <title>Complex archaea that bridge the gap between prokaryotes and eukaryotes.</title>
        <authorList>
            <person name="Spang A."/>
            <person name="Saw J.H."/>
            <person name="Jorgensen S.L."/>
            <person name="Zaremba-Niedzwiedzka K."/>
            <person name="Martijn J."/>
            <person name="Lind A.E."/>
            <person name="van Eijk R."/>
            <person name="Schleper C."/>
            <person name="Guy L."/>
            <person name="Ettema T.J."/>
        </authorList>
    </citation>
    <scope>NUCLEOTIDE SEQUENCE</scope>
</reference>
<feature type="domain" description="Carbohydrate kinase FGGY N-terminal" evidence="12">
    <location>
        <begin position="172"/>
        <end position="343"/>
    </location>
</feature>
<evidence type="ECO:0000256" key="7">
    <source>
        <dbReference type="ARBA" id="ARBA00022798"/>
    </source>
</evidence>
<evidence type="ECO:0000313" key="14">
    <source>
        <dbReference type="EMBL" id="KKL86653.1"/>
    </source>
</evidence>
<dbReference type="InterPro" id="IPR018483">
    <property type="entry name" value="Carb_kinase_FGGY_CS"/>
</dbReference>
<keyword evidence="7" id="KW-0319">Glycerol metabolism</keyword>
<dbReference type="Pfam" id="PF02782">
    <property type="entry name" value="FGGY_C"/>
    <property type="match status" value="1"/>
</dbReference>
<keyword evidence="5" id="KW-0547">Nucleotide-binding</keyword>
<evidence type="ECO:0000256" key="6">
    <source>
        <dbReference type="ARBA" id="ARBA00022777"/>
    </source>
</evidence>
<dbReference type="PROSITE" id="PS00445">
    <property type="entry name" value="FGGY_KINASES_2"/>
    <property type="match status" value="1"/>
</dbReference>
<dbReference type="NCBIfam" id="NF000756">
    <property type="entry name" value="PRK00047.1"/>
    <property type="match status" value="1"/>
</dbReference>
<evidence type="ECO:0000256" key="4">
    <source>
        <dbReference type="ARBA" id="ARBA00022679"/>
    </source>
</evidence>
<accession>A0A0F9FK41</accession>
<evidence type="ECO:0000256" key="8">
    <source>
        <dbReference type="ARBA" id="ARBA00022840"/>
    </source>
</evidence>
<dbReference type="FunFam" id="3.30.420.40:FF:000007">
    <property type="entry name" value="Glycerol kinase"/>
    <property type="match status" value="1"/>
</dbReference>
<evidence type="ECO:0000256" key="1">
    <source>
        <dbReference type="ARBA" id="ARBA00005190"/>
    </source>
</evidence>
<name>A0A0F9FK41_9ZZZZ</name>
<feature type="region of interest" description="Disordered" evidence="11">
    <location>
        <begin position="1"/>
        <end position="29"/>
    </location>
</feature>
<proteinExistence type="inferred from homology"/>
<dbReference type="EC" id="2.7.1.30" evidence="3"/>
<dbReference type="PROSITE" id="PS00933">
    <property type="entry name" value="FGGY_KINASES_1"/>
    <property type="match status" value="1"/>
</dbReference>
<dbReference type="GO" id="GO:0004370">
    <property type="term" value="F:glycerol kinase activity"/>
    <property type="evidence" value="ECO:0007669"/>
    <property type="project" value="UniProtKB-EC"/>
</dbReference>
<organism evidence="14">
    <name type="scientific">marine sediment metagenome</name>
    <dbReference type="NCBI Taxonomy" id="412755"/>
    <lineage>
        <taxon>unclassified sequences</taxon>
        <taxon>metagenomes</taxon>
        <taxon>ecological metagenomes</taxon>
    </lineage>
</organism>
<evidence type="ECO:0000256" key="3">
    <source>
        <dbReference type="ARBA" id="ARBA00012099"/>
    </source>
</evidence>
<dbReference type="PANTHER" id="PTHR10196:SF69">
    <property type="entry name" value="GLYCEROL KINASE"/>
    <property type="match status" value="1"/>
</dbReference>
<feature type="compositionally biased region" description="Low complexity" evidence="11">
    <location>
        <begin position="14"/>
        <end position="27"/>
    </location>
</feature>
<evidence type="ECO:0000256" key="2">
    <source>
        <dbReference type="ARBA" id="ARBA00009156"/>
    </source>
</evidence>
<comment type="similarity">
    <text evidence="2">Belongs to the FGGY kinase family.</text>
</comment>
<protein>
    <recommendedName>
        <fullName evidence="3">glycerol kinase</fullName>
        <ecNumber evidence="3">2.7.1.30</ecNumber>
    </recommendedName>
    <alternativeName>
        <fullName evidence="9">ATP:glycerol 3-phosphotransferase</fullName>
    </alternativeName>
</protein>
<dbReference type="InterPro" id="IPR011050">
    <property type="entry name" value="Pectin_lyase_fold/virulence"/>
</dbReference>
<keyword evidence="8" id="KW-0067">ATP-binding</keyword>
<gene>
    <name evidence="14" type="ORF">LCGC14_1942570</name>
</gene>
<evidence type="ECO:0000256" key="9">
    <source>
        <dbReference type="ARBA" id="ARBA00043149"/>
    </source>
</evidence>
<comment type="caution">
    <text evidence="14">The sequence shown here is derived from an EMBL/GenBank/DDBJ whole genome shotgun (WGS) entry which is preliminary data.</text>
</comment>
<dbReference type="Pfam" id="PF00370">
    <property type="entry name" value="FGGY_N"/>
    <property type="match status" value="1"/>
</dbReference>
<dbReference type="AlphaFoldDB" id="A0A0F9FK41"/>
<dbReference type="InterPro" id="IPR005999">
    <property type="entry name" value="Glycerol_kin"/>
</dbReference>
<dbReference type="SUPFAM" id="SSF51126">
    <property type="entry name" value="Pectin lyase-like"/>
    <property type="match status" value="1"/>
</dbReference>
<evidence type="ECO:0000256" key="10">
    <source>
        <dbReference type="ARBA" id="ARBA00052101"/>
    </source>
</evidence>
<dbReference type="CDD" id="cd07786">
    <property type="entry name" value="FGGY_EcGK_like"/>
    <property type="match status" value="1"/>
</dbReference>
<dbReference type="NCBIfam" id="TIGR01311">
    <property type="entry name" value="glycerol_kin"/>
    <property type="match status" value="1"/>
</dbReference>
<dbReference type="PANTHER" id="PTHR10196">
    <property type="entry name" value="SUGAR KINASE"/>
    <property type="match status" value="1"/>
</dbReference>
<dbReference type="GO" id="GO:0005524">
    <property type="term" value="F:ATP binding"/>
    <property type="evidence" value="ECO:0007669"/>
    <property type="project" value="UniProtKB-KW"/>
</dbReference>
<keyword evidence="4" id="KW-0808">Transferase</keyword>
<evidence type="ECO:0000256" key="5">
    <source>
        <dbReference type="ARBA" id="ARBA00022741"/>
    </source>
</evidence>
<dbReference type="InterPro" id="IPR043129">
    <property type="entry name" value="ATPase_NBD"/>
</dbReference>
<dbReference type="GO" id="GO:0019563">
    <property type="term" value="P:glycerol catabolic process"/>
    <property type="evidence" value="ECO:0007669"/>
    <property type="project" value="TreeGrafter"/>
</dbReference>
<sequence length="588" mass="63196">MSPADAAPTCDRVASPAGSDAAPGSEATPYRTAQKLADSLQAGQTGCLKAGTYQEHVKVSHGGVAGAPIALRSYPGERATLIGRLWIPRGSDNVTFSNLDLDGTNDTKVRNESVLPSPTVHANDVTFRDNDVTNNHKAICFVIGDASWGHAARTVIERNPAAQDGPRSDALICLSITNQRETTVIWDRDGRPIANAVVWQDRRTAALCDDLRARDLEPLFRQRTGLLLDPYFSGTKVKWLLDNVPDARRRAERGELMFGTVDSWLIYRLTGVHATDYTNASRTLMYDIFERRWDGDLLEALTIPPSLLPEVRPSSGVIGETSLLGGAIPIAGVAGDQQAALFGQACFSPGMAKNTFGTGAFLLMNIGDRRVASQSLVTTIAWGLGDSVTYALEGSIFIAGAAVQWLRDELGLIATSAESEPLAASVPDSSGVYLVPAFVGLGAPHWDPHARGALLGLTRGTNKAHIVRAALEAMAFQSRDVIEAVEADSGVKLDELRVDGGAAANDLLLQIQADIIGRDVVRPAVTETTALGAAYLAGLATGFWKSTDELAANWRIDRRFRPQMSAERREELYAGWKRAVERAKGWAS</sequence>
<dbReference type="EMBL" id="LAZR01021049">
    <property type="protein sequence ID" value="KKL86653.1"/>
    <property type="molecule type" value="Genomic_DNA"/>
</dbReference>
<comment type="pathway">
    <text evidence="1">Polyol metabolism; glycerol degradation via glycerol kinase pathway; sn-glycerol 3-phosphate from glycerol: step 1/1.</text>
</comment>
<evidence type="ECO:0000259" key="13">
    <source>
        <dbReference type="Pfam" id="PF02782"/>
    </source>
</evidence>
<dbReference type="SUPFAM" id="SSF53067">
    <property type="entry name" value="Actin-like ATPase domain"/>
    <property type="match status" value="2"/>
</dbReference>
<evidence type="ECO:0000256" key="11">
    <source>
        <dbReference type="SAM" id="MobiDB-lite"/>
    </source>
</evidence>
<comment type="catalytic activity">
    <reaction evidence="10">
        <text>glycerol + ATP = sn-glycerol 3-phosphate + ADP + H(+)</text>
        <dbReference type="Rhea" id="RHEA:21644"/>
        <dbReference type="ChEBI" id="CHEBI:15378"/>
        <dbReference type="ChEBI" id="CHEBI:17754"/>
        <dbReference type="ChEBI" id="CHEBI:30616"/>
        <dbReference type="ChEBI" id="CHEBI:57597"/>
        <dbReference type="ChEBI" id="CHEBI:456216"/>
        <dbReference type="EC" id="2.7.1.30"/>
    </reaction>
</comment>
<evidence type="ECO:0000259" key="12">
    <source>
        <dbReference type="Pfam" id="PF00370"/>
    </source>
</evidence>